<feature type="chain" id="PRO_5039613956" description="ABC transporter, solute-binding protein" evidence="4">
    <location>
        <begin position="24"/>
        <end position="482"/>
    </location>
</feature>
<gene>
    <name evidence="5" type="ORF">STRIC_2298</name>
</gene>
<dbReference type="eggNOG" id="COG2182">
    <property type="taxonomic scope" value="Bacteria"/>
</dbReference>
<sequence>MINKKASLTGFICLSLLSLSACQSSNQSEKNAAKGDIFTGKLEKKVTIKVLENDTAISKGYFKEIITAFNNKYAKDGIKAVDANTDQFVDLAKDGPYGYGPDVIYQANDIIMKYAADKHIYPLPVDRLGAYKETSKEAWTAFTLKKDGKKYICGMPVNVQMPLIYYRKDLLPADWKSQWDKNNNDQPDMLENWSDMLAFSRQRHQENPSQYGYMQSIYDSYFSNGFLLSYGAYIFGNHNTDTKDIGLSKGQAEKGAHVLQQLASAMNEESINDTIQTSAYSKIGNGTYFATMSTPDVYSTFLGEMTQDYMAKGKSEAEAKTLAKENLGLASIPKLPKSGDLEDGSQDLIPTKTMGGISGYAVSAYTKAPNASLAFIEFATNYQNIKKRHQLLGIVPTRVDLVKEIGGSTKDVYLNLEQKNIVLMPSNGAASQIWTPTQTYFADITKDVFRPESEKKYPDNKALKEGLKKVDQQIHDAIHTLE</sequence>
<protein>
    <recommendedName>
        <fullName evidence="7">ABC transporter, solute-binding protein</fullName>
    </recommendedName>
</protein>
<evidence type="ECO:0000256" key="1">
    <source>
        <dbReference type="ARBA" id="ARBA00008520"/>
    </source>
</evidence>
<evidence type="ECO:0000256" key="2">
    <source>
        <dbReference type="ARBA" id="ARBA00022448"/>
    </source>
</evidence>
<name>G5K1P0_9STRE</name>
<dbReference type="GO" id="GO:0055052">
    <property type="term" value="C:ATP-binding cassette (ABC) transporter complex, substrate-binding subunit-containing"/>
    <property type="evidence" value="ECO:0007669"/>
    <property type="project" value="TreeGrafter"/>
</dbReference>
<dbReference type="Pfam" id="PF13416">
    <property type="entry name" value="SBP_bac_8"/>
    <property type="match status" value="1"/>
</dbReference>
<dbReference type="GO" id="GO:0042956">
    <property type="term" value="P:maltodextrin transmembrane transport"/>
    <property type="evidence" value="ECO:0007669"/>
    <property type="project" value="TreeGrafter"/>
</dbReference>
<dbReference type="SUPFAM" id="SSF53850">
    <property type="entry name" value="Periplasmic binding protein-like II"/>
    <property type="match status" value="1"/>
</dbReference>
<evidence type="ECO:0000256" key="3">
    <source>
        <dbReference type="ARBA" id="ARBA00022729"/>
    </source>
</evidence>
<dbReference type="PROSITE" id="PS51257">
    <property type="entry name" value="PROKAR_LIPOPROTEIN"/>
    <property type="match status" value="1"/>
</dbReference>
<dbReference type="AlphaFoldDB" id="G5K1P0"/>
<dbReference type="Proteomes" id="UP000003330">
    <property type="component" value="Unassembled WGS sequence"/>
</dbReference>
<dbReference type="InterPro" id="IPR006059">
    <property type="entry name" value="SBP"/>
</dbReference>
<accession>G5K1P0</accession>
<evidence type="ECO:0008006" key="7">
    <source>
        <dbReference type="Google" id="ProtNLM"/>
    </source>
</evidence>
<reference evidence="5 6" key="1">
    <citation type="journal article" date="2014" name="Int. J. Syst. Evol. Microbiol.">
        <title>Phylogenomics and the dynamic genome evolution of the genus Streptococcus.</title>
        <authorList>
            <consortium name="The Broad Institute Genome Sequencing Platform"/>
            <person name="Richards V.P."/>
            <person name="Palmer S.R."/>
            <person name="Pavinski Bitar P.D."/>
            <person name="Qin X."/>
            <person name="Weinstock G.M."/>
            <person name="Highlander S.K."/>
            <person name="Town C.D."/>
            <person name="Burne R.A."/>
            <person name="Stanhope M.J."/>
        </authorList>
    </citation>
    <scope>NUCLEOTIDE SEQUENCE [LARGE SCALE GENOMIC DNA]</scope>
    <source>
        <strain evidence="5 6">707-05</strain>
    </source>
</reference>
<dbReference type="EMBL" id="AEUX02000005">
    <property type="protein sequence ID" value="EHI70000.1"/>
    <property type="molecule type" value="Genomic_DNA"/>
</dbReference>
<dbReference type="PANTHER" id="PTHR30061:SF50">
    <property type="entry name" value="MALTOSE_MALTODEXTRIN-BINDING PERIPLASMIC PROTEIN"/>
    <property type="match status" value="1"/>
</dbReference>
<dbReference type="GO" id="GO:0015768">
    <property type="term" value="P:maltose transport"/>
    <property type="evidence" value="ECO:0007669"/>
    <property type="project" value="TreeGrafter"/>
</dbReference>
<dbReference type="PANTHER" id="PTHR30061">
    <property type="entry name" value="MALTOSE-BINDING PERIPLASMIC PROTEIN"/>
    <property type="match status" value="1"/>
</dbReference>
<proteinExistence type="inferred from homology"/>
<evidence type="ECO:0000313" key="6">
    <source>
        <dbReference type="Proteomes" id="UP000003330"/>
    </source>
</evidence>
<comment type="caution">
    <text evidence="5">The sequence shown here is derived from an EMBL/GenBank/DDBJ whole genome shotgun (WGS) entry which is preliminary data.</text>
</comment>
<dbReference type="STRING" id="764299.STRIC_2298"/>
<evidence type="ECO:0000256" key="4">
    <source>
        <dbReference type="SAM" id="SignalP"/>
    </source>
</evidence>
<keyword evidence="6" id="KW-1185">Reference proteome</keyword>
<dbReference type="GO" id="GO:1901982">
    <property type="term" value="F:maltose binding"/>
    <property type="evidence" value="ECO:0007669"/>
    <property type="project" value="TreeGrafter"/>
</dbReference>
<feature type="signal peptide" evidence="4">
    <location>
        <begin position="1"/>
        <end position="23"/>
    </location>
</feature>
<evidence type="ECO:0000313" key="5">
    <source>
        <dbReference type="EMBL" id="EHI70000.1"/>
    </source>
</evidence>
<comment type="similarity">
    <text evidence="1">Belongs to the bacterial solute-binding protein 1 family.</text>
</comment>
<keyword evidence="3 4" id="KW-0732">Signal</keyword>
<keyword evidence="2" id="KW-0813">Transport</keyword>
<organism evidence="5 6">
    <name type="scientific">Streptococcus ictaluri 707-05</name>
    <dbReference type="NCBI Taxonomy" id="764299"/>
    <lineage>
        <taxon>Bacteria</taxon>
        <taxon>Bacillati</taxon>
        <taxon>Bacillota</taxon>
        <taxon>Bacilli</taxon>
        <taxon>Lactobacillales</taxon>
        <taxon>Streptococcaceae</taxon>
        <taxon>Streptococcus</taxon>
    </lineage>
</organism>
<dbReference type="RefSeq" id="WP_008088113.1">
    <property type="nucleotide sequence ID" value="NZ_AEUX02000005.1"/>
</dbReference>
<dbReference type="Gene3D" id="3.40.190.10">
    <property type="entry name" value="Periplasmic binding protein-like II"/>
    <property type="match status" value="2"/>
</dbReference>